<dbReference type="STRING" id="454171.CP488_01566"/>
<reference evidence="4" key="1">
    <citation type="submission" date="2013-03" db="EMBL/GenBank/DDBJ databases">
        <title>Genome sequence of Chthonomonas calidirosea, the first sequenced genome from the Armatimonadetes phylum (formally candidate division OP10).</title>
        <authorList>
            <person name="Lee K.C.Y."/>
            <person name="Morgan X.C."/>
            <person name="Dunfield P.F."/>
            <person name="Tamas I."/>
            <person name="Houghton K.M."/>
            <person name="Vyssotski M."/>
            <person name="Ryan J.L.J."/>
            <person name="Lagutin K."/>
            <person name="McDonald I.R."/>
            <person name="Stott M.B."/>
        </authorList>
    </citation>
    <scope>NUCLEOTIDE SEQUENCE [LARGE SCALE GENOMIC DNA]</scope>
    <source>
        <strain evidence="4">DSM 23976 / ICMP 18418 / T49</strain>
    </source>
</reference>
<proteinExistence type="predicted"/>
<keyword evidence="1" id="KW-0472">Membrane</keyword>
<protein>
    <submittedName>
        <fullName evidence="3">Predicted acyltransferases</fullName>
    </submittedName>
</protein>
<evidence type="ECO:0000256" key="1">
    <source>
        <dbReference type="SAM" id="Phobius"/>
    </source>
</evidence>
<dbReference type="OrthoDB" id="572802at2"/>
<dbReference type="InterPro" id="IPR002656">
    <property type="entry name" value="Acyl_transf_3_dom"/>
</dbReference>
<evidence type="ECO:0000259" key="2">
    <source>
        <dbReference type="Pfam" id="PF01757"/>
    </source>
</evidence>
<dbReference type="HOGENOM" id="CLU_005679_2_4_0"/>
<dbReference type="InParanoid" id="S0EX63"/>
<feature type="transmembrane region" description="Helical" evidence="1">
    <location>
        <begin position="107"/>
        <end position="128"/>
    </location>
</feature>
<dbReference type="KEGG" id="ccz:CCALI_02524"/>
<keyword evidence="3" id="KW-0012">Acyltransferase</keyword>
<evidence type="ECO:0000313" key="3">
    <source>
        <dbReference type="EMBL" id="CCW36321.1"/>
    </source>
</evidence>
<feature type="transmembrane region" description="Helical" evidence="1">
    <location>
        <begin position="12"/>
        <end position="34"/>
    </location>
</feature>
<feature type="transmembrane region" description="Helical" evidence="1">
    <location>
        <begin position="250"/>
        <end position="270"/>
    </location>
</feature>
<dbReference type="FunCoup" id="S0EX63">
    <property type="interactions" value="49"/>
</dbReference>
<dbReference type="eggNOG" id="COG1835">
    <property type="taxonomic scope" value="Bacteria"/>
</dbReference>
<keyword evidence="1" id="KW-1133">Transmembrane helix</keyword>
<keyword evidence="3" id="KW-0808">Transferase</keyword>
<feature type="domain" description="Acyltransferase 3" evidence="2">
    <location>
        <begin position="15"/>
        <end position="376"/>
    </location>
</feature>
<feature type="transmembrane region" description="Helical" evidence="1">
    <location>
        <begin position="351"/>
        <end position="379"/>
    </location>
</feature>
<organism evidence="3 4">
    <name type="scientific">Chthonomonas calidirosea (strain DSM 23976 / ICMP 18418 / T49)</name>
    <dbReference type="NCBI Taxonomy" id="1303518"/>
    <lineage>
        <taxon>Bacteria</taxon>
        <taxon>Bacillati</taxon>
        <taxon>Armatimonadota</taxon>
        <taxon>Chthonomonadia</taxon>
        <taxon>Chthonomonadales</taxon>
        <taxon>Chthonomonadaceae</taxon>
        <taxon>Chthonomonas</taxon>
    </lineage>
</organism>
<dbReference type="Pfam" id="PF01757">
    <property type="entry name" value="Acyl_transf_3"/>
    <property type="match status" value="1"/>
</dbReference>
<evidence type="ECO:0000313" key="4">
    <source>
        <dbReference type="Proteomes" id="UP000014227"/>
    </source>
</evidence>
<feature type="transmembrane region" description="Helical" evidence="1">
    <location>
        <begin position="196"/>
        <end position="213"/>
    </location>
</feature>
<dbReference type="RefSeq" id="WP_016483832.1">
    <property type="nucleotide sequence ID" value="NC_021487.1"/>
</dbReference>
<name>S0EX63_CHTCT</name>
<gene>
    <name evidence="3" type="ORF">CCALI_02524</name>
</gene>
<dbReference type="AlphaFoldDB" id="S0EX63"/>
<dbReference type="PANTHER" id="PTHR23028">
    <property type="entry name" value="ACETYLTRANSFERASE"/>
    <property type="match status" value="1"/>
</dbReference>
<feature type="transmembrane region" description="Helical" evidence="1">
    <location>
        <begin position="219"/>
        <end position="238"/>
    </location>
</feature>
<keyword evidence="4" id="KW-1185">Reference proteome</keyword>
<feature type="transmembrane region" description="Helical" evidence="1">
    <location>
        <begin position="55"/>
        <end position="80"/>
    </location>
</feature>
<feature type="transmembrane region" description="Helical" evidence="1">
    <location>
        <begin position="169"/>
        <end position="189"/>
    </location>
</feature>
<accession>S0EX63</accession>
<dbReference type="GO" id="GO:0016747">
    <property type="term" value="F:acyltransferase activity, transferring groups other than amino-acyl groups"/>
    <property type="evidence" value="ECO:0007669"/>
    <property type="project" value="InterPro"/>
</dbReference>
<sequence>MESPQVGETNRIHLNFLDGMRGLAALYVMLYHCYQFYHEIAIHYRPNALQKGLSYLLFLCPFGYFAVTVFLVLSGYSLMIPVARNPKGEMAVGSYFWRRAWRILPPYYGALALWTLFLAPLFHPGIALPAASFWARLRPTVNGSTLFSHLLLIHNFSPHWSHQIDAPMWSIATEWQIYFFLPFFILPLWHRYGIPKMVFAAMVLGFLPCLWFHRDIPEGFWMLGIFALGVAGAIVNWSPTDRWAARCRTWRWPAVVGALGIAMVVLFALWPPTQAGIQVFHAPLRLPDVLVALFATSFIVSCVQNPRAMRWPLRCLQSPPVRLLGDFSYSLYLIHYPVLNELAHALRVHRVGPAVSCLVLFGIGAPIAVLAAYLFYLAVERPTLRYRRRLGTKQSTPSSITT</sequence>
<dbReference type="Proteomes" id="UP000014227">
    <property type="component" value="Chromosome I"/>
</dbReference>
<dbReference type="EMBL" id="HF951689">
    <property type="protein sequence ID" value="CCW36321.1"/>
    <property type="molecule type" value="Genomic_DNA"/>
</dbReference>
<dbReference type="InterPro" id="IPR050879">
    <property type="entry name" value="Acyltransferase_3"/>
</dbReference>
<dbReference type="PATRIC" id="fig|1303518.3.peg.2623"/>
<keyword evidence="1" id="KW-0812">Transmembrane</keyword>